<evidence type="ECO:0008006" key="3">
    <source>
        <dbReference type="Google" id="ProtNLM"/>
    </source>
</evidence>
<dbReference type="Proteomes" id="UP000283255">
    <property type="component" value="Unassembled WGS sequence"/>
</dbReference>
<evidence type="ECO:0000313" key="2">
    <source>
        <dbReference type="Proteomes" id="UP000283255"/>
    </source>
</evidence>
<comment type="caution">
    <text evidence="1">The sequence shown here is derived from an EMBL/GenBank/DDBJ whole genome shotgun (WGS) entry which is preliminary data.</text>
</comment>
<organism evidence="1 2">
    <name type="scientific">Motilimonas pumila</name>
    <dbReference type="NCBI Taxonomy" id="2303987"/>
    <lineage>
        <taxon>Bacteria</taxon>
        <taxon>Pseudomonadati</taxon>
        <taxon>Pseudomonadota</taxon>
        <taxon>Gammaproteobacteria</taxon>
        <taxon>Alteromonadales</taxon>
        <taxon>Alteromonadales genera incertae sedis</taxon>
        <taxon>Motilimonas</taxon>
    </lineage>
</organism>
<accession>A0A418YFZ0</accession>
<keyword evidence="2" id="KW-1185">Reference proteome</keyword>
<dbReference type="InterPro" id="IPR017745">
    <property type="entry name" value="BcsE"/>
</dbReference>
<sequence>MSYLSHMNDNFEHPRLFVTLTQSDLAAAWLLVKGLDRPLLGLKHNKKANLVSGLTQAEFTQLCCEQCNALKSDLNHTFSSTYLPSSEDSKLTLNALLNDISALNLSHKPPLLLLWRANQALSSEHWQYILRWHRRHRFNLHLVLICTSPNEQLIKLQPYLQALRHLAEVQLSHSQLRAYIHQAFTPFGLQQHKSMTANLNDETATWEPESTLPQQILSETIEQVFYGQAVIKSGEQAPSHWHCFDDIEQLEKLIGQSQQSCAVFSCEKFEQVKTLAKSIYLLRQFFGPALTILVREIAPCIRYNDLYLLLRCGANNVVTFNQPFSHLVDQVIANSHQLYAKALPKGFEPLLAAYQAATQQSGAVSEPDFYRLVPQAMQQLQTNQLAFALIQLEASHKLSAKECAKYCLTRRSGDIYLAKGQRLLLFLSSIRQSEIAIALANIFQIDINELFANHHIYYDQSSIMQALEQAKHDTLQVTEVVANGHLSPTLLTNLKDDRHSAFAKAVPFHPNEGRHHEHR</sequence>
<name>A0A418YFZ0_9GAMM</name>
<evidence type="ECO:0000313" key="1">
    <source>
        <dbReference type="EMBL" id="RJG48399.1"/>
    </source>
</evidence>
<dbReference type="Pfam" id="PF10995">
    <property type="entry name" value="CBP_BcsE"/>
    <property type="match status" value="1"/>
</dbReference>
<reference evidence="1 2" key="2">
    <citation type="submission" date="2019-01" db="EMBL/GenBank/DDBJ databases">
        <title>Motilimonas pumilus sp. nov., isolated from the gut of sea cucumber (Apostichopus japonicus).</title>
        <authorList>
            <person name="Wang F.-Q."/>
            <person name="Ren L.-H."/>
            <person name="Lin Y.-W."/>
            <person name="Sun G.-H."/>
            <person name="Du Z.-J."/>
            <person name="Zhao J.-X."/>
            <person name="Liu X.-J."/>
            <person name="Liu L.-J."/>
        </authorList>
    </citation>
    <scope>NUCLEOTIDE SEQUENCE [LARGE SCALE GENOMIC DNA]</scope>
    <source>
        <strain evidence="1 2">PLHSC7-2</strain>
    </source>
</reference>
<dbReference type="EMBL" id="QZCH01000008">
    <property type="protein sequence ID" value="RJG48399.1"/>
    <property type="molecule type" value="Genomic_DNA"/>
</dbReference>
<gene>
    <name evidence="1" type="ORF">D1Z90_07860</name>
</gene>
<dbReference type="AlphaFoldDB" id="A0A418YFZ0"/>
<reference evidence="1 2" key="1">
    <citation type="submission" date="2018-09" db="EMBL/GenBank/DDBJ databases">
        <authorList>
            <person name="Wang F."/>
        </authorList>
    </citation>
    <scope>NUCLEOTIDE SEQUENCE [LARGE SCALE GENOMIC DNA]</scope>
    <source>
        <strain evidence="1 2">PLHSC7-2</strain>
    </source>
</reference>
<protein>
    <recommendedName>
        <fullName evidence="3">Cellulose biosynthesis protein BcsE</fullName>
    </recommendedName>
</protein>
<proteinExistence type="predicted"/>
<dbReference type="GO" id="GO:0035438">
    <property type="term" value="F:cyclic-di-GMP binding"/>
    <property type="evidence" value="ECO:0007669"/>
    <property type="project" value="InterPro"/>
</dbReference>